<gene>
    <name evidence="9" type="primary">trpF</name>
    <name evidence="11" type="ORF">EFBL_1367</name>
</gene>
<dbReference type="PANTHER" id="PTHR42894:SF1">
    <property type="entry name" value="N-(5'-PHOSPHORIBOSYL)ANTHRANILATE ISOMERASE"/>
    <property type="match status" value="1"/>
</dbReference>
<keyword evidence="12" id="KW-1185">Reference proteome</keyword>
<keyword evidence="5 9" id="KW-0028">Amino-acid biosynthesis</keyword>
<reference evidence="12" key="1">
    <citation type="submission" date="2017-07" db="EMBL/GenBank/DDBJ databases">
        <title>Draft genome sequence of Effusibacillus lacus strain skLN1.</title>
        <authorList>
            <person name="Watanabe M."/>
            <person name="Kojima H."/>
            <person name="Fukui M."/>
        </authorList>
    </citation>
    <scope>NUCLEOTIDE SEQUENCE [LARGE SCALE GENOMIC DNA]</scope>
    <source>
        <strain evidence="12">skLN1</strain>
    </source>
</reference>
<dbReference type="SUPFAM" id="SSF51366">
    <property type="entry name" value="Ribulose-phoshate binding barrel"/>
    <property type="match status" value="1"/>
</dbReference>
<comment type="caution">
    <text evidence="11">The sequence shown here is derived from an EMBL/GenBank/DDBJ whole genome shotgun (WGS) entry which is preliminary data.</text>
</comment>
<protein>
    <recommendedName>
        <fullName evidence="4 9">N-(5'-phosphoribosyl)anthranilate isomerase</fullName>
        <shortName evidence="9">PRAI</shortName>
        <ecNumber evidence="3 9">5.3.1.24</ecNumber>
    </recommendedName>
</protein>
<dbReference type="GO" id="GO:0004640">
    <property type="term" value="F:phosphoribosylanthranilate isomerase activity"/>
    <property type="evidence" value="ECO:0007669"/>
    <property type="project" value="UniProtKB-UniRule"/>
</dbReference>
<comment type="similarity">
    <text evidence="9">Belongs to the TrpF family.</text>
</comment>
<evidence type="ECO:0000256" key="6">
    <source>
        <dbReference type="ARBA" id="ARBA00022822"/>
    </source>
</evidence>
<keyword evidence="6 9" id="KW-0822">Tryptophan biosynthesis</keyword>
<dbReference type="HAMAP" id="MF_00135">
    <property type="entry name" value="PRAI"/>
    <property type="match status" value="1"/>
</dbReference>
<dbReference type="InterPro" id="IPR044643">
    <property type="entry name" value="TrpF_fam"/>
</dbReference>
<dbReference type="PANTHER" id="PTHR42894">
    <property type="entry name" value="N-(5'-PHOSPHORIBOSYL)ANTHRANILATE ISOMERASE"/>
    <property type="match status" value="1"/>
</dbReference>
<dbReference type="RefSeq" id="WP_096181439.1">
    <property type="nucleotide sequence ID" value="NZ_BDUF01000029.1"/>
</dbReference>
<dbReference type="Proteomes" id="UP000217785">
    <property type="component" value="Unassembled WGS sequence"/>
</dbReference>
<dbReference type="InterPro" id="IPR001240">
    <property type="entry name" value="PRAI_dom"/>
</dbReference>
<proteinExistence type="inferred from homology"/>
<evidence type="ECO:0000256" key="3">
    <source>
        <dbReference type="ARBA" id="ARBA00012572"/>
    </source>
</evidence>
<evidence type="ECO:0000256" key="7">
    <source>
        <dbReference type="ARBA" id="ARBA00023141"/>
    </source>
</evidence>
<keyword evidence="8 9" id="KW-0413">Isomerase</keyword>
<feature type="domain" description="N-(5'phosphoribosyl) anthranilate isomerase (PRAI)" evidence="10">
    <location>
        <begin position="4"/>
        <end position="204"/>
    </location>
</feature>
<dbReference type="Gene3D" id="3.20.20.70">
    <property type="entry name" value="Aldolase class I"/>
    <property type="match status" value="1"/>
</dbReference>
<accession>A0A292YD35</accession>
<evidence type="ECO:0000313" key="11">
    <source>
        <dbReference type="EMBL" id="GAX89742.1"/>
    </source>
</evidence>
<dbReference type="CDD" id="cd00405">
    <property type="entry name" value="PRAI"/>
    <property type="match status" value="1"/>
</dbReference>
<evidence type="ECO:0000256" key="8">
    <source>
        <dbReference type="ARBA" id="ARBA00023235"/>
    </source>
</evidence>
<comment type="pathway">
    <text evidence="2 9">Amino-acid biosynthesis; L-tryptophan biosynthesis; L-tryptophan from chorismate: step 3/5.</text>
</comment>
<dbReference type="AlphaFoldDB" id="A0A292YD35"/>
<dbReference type="EC" id="5.3.1.24" evidence="3 9"/>
<dbReference type="Pfam" id="PF00697">
    <property type="entry name" value="PRAI"/>
    <property type="match status" value="1"/>
</dbReference>
<evidence type="ECO:0000256" key="2">
    <source>
        <dbReference type="ARBA" id="ARBA00004664"/>
    </source>
</evidence>
<evidence type="ECO:0000256" key="1">
    <source>
        <dbReference type="ARBA" id="ARBA00001164"/>
    </source>
</evidence>
<dbReference type="GO" id="GO:0000162">
    <property type="term" value="P:L-tryptophan biosynthetic process"/>
    <property type="evidence" value="ECO:0007669"/>
    <property type="project" value="UniProtKB-UniRule"/>
</dbReference>
<evidence type="ECO:0000256" key="4">
    <source>
        <dbReference type="ARBA" id="ARBA00022272"/>
    </source>
</evidence>
<evidence type="ECO:0000259" key="10">
    <source>
        <dbReference type="Pfam" id="PF00697"/>
    </source>
</evidence>
<keyword evidence="7 9" id="KW-0057">Aromatic amino acid biosynthesis</keyword>
<evidence type="ECO:0000256" key="9">
    <source>
        <dbReference type="HAMAP-Rule" id="MF_00135"/>
    </source>
</evidence>
<evidence type="ECO:0000256" key="5">
    <source>
        <dbReference type="ARBA" id="ARBA00022605"/>
    </source>
</evidence>
<comment type="catalytic activity">
    <reaction evidence="1 9">
        <text>N-(5-phospho-beta-D-ribosyl)anthranilate = 1-(2-carboxyphenylamino)-1-deoxy-D-ribulose 5-phosphate</text>
        <dbReference type="Rhea" id="RHEA:21540"/>
        <dbReference type="ChEBI" id="CHEBI:18277"/>
        <dbReference type="ChEBI" id="CHEBI:58613"/>
        <dbReference type="EC" id="5.3.1.24"/>
    </reaction>
</comment>
<organism evidence="11 12">
    <name type="scientific">Effusibacillus lacus</name>
    <dbReference type="NCBI Taxonomy" id="1348429"/>
    <lineage>
        <taxon>Bacteria</taxon>
        <taxon>Bacillati</taxon>
        <taxon>Bacillota</taxon>
        <taxon>Bacilli</taxon>
        <taxon>Bacillales</taxon>
        <taxon>Alicyclobacillaceae</taxon>
        <taxon>Effusibacillus</taxon>
    </lineage>
</organism>
<dbReference type="EMBL" id="BDUF01000029">
    <property type="protein sequence ID" value="GAX89742.1"/>
    <property type="molecule type" value="Genomic_DNA"/>
</dbReference>
<dbReference type="InterPro" id="IPR013785">
    <property type="entry name" value="Aldolase_TIM"/>
</dbReference>
<dbReference type="InterPro" id="IPR011060">
    <property type="entry name" value="RibuloseP-bd_barrel"/>
</dbReference>
<name>A0A292YD35_9BACL</name>
<dbReference type="UniPathway" id="UPA00035">
    <property type="reaction ID" value="UER00042"/>
</dbReference>
<dbReference type="OrthoDB" id="9786954at2"/>
<sequence>MTQIKICGLKTREAVLVAAESGVDYIGFVFAQSKRQVTAEEVLKFAEGIQTPKRVGVFVNEPFDSLLTVGDMACLDVFQLHGAETPEICSRLKRASGKQVWKAWQVRGNEQDLAIREYAGTIDACLLDTFLPGAAGGTGQTFQWNEIERFRSLLPGVQLFVAGGLNSGNVGELLEKYKPDGVDVSSGVETNGVKDIEKMRLFIRKVRERD</sequence>
<evidence type="ECO:0000313" key="12">
    <source>
        <dbReference type="Proteomes" id="UP000217785"/>
    </source>
</evidence>